<comment type="caution">
    <text evidence="2">The sequence shown here is derived from an EMBL/GenBank/DDBJ whole genome shotgun (WGS) entry which is preliminary data.</text>
</comment>
<dbReference type="AlphaFoldDB" id="A0A7J6W9N0"/>
<reference evidence="2 3" key="1">
    <citation type="submission" date="2020-06" db="EMBL/GenBank/DDBJ databases">
        <title>Transcriptomic and genomic resources for Thalictrum thalictroides and T. hernandezii: Facilitating candidate gene discovery in an emerging model plant lineage.</title>
        <authorList>
            <person name="Arias T."/>
            <person name="Riano-Pachon D.M."/>
            <person name="Di Stilio V.S."/>
        </authorList>
    </citation>
    <scope>NUCLEOTIDE SEQUENCE [LARGE SCALE GENOMIC DNA]</scope>
    <source>
        <strain evidence="3">cv. WT478/WT964</strain>
        <tissue evidence="2">Leaves</tissue>
    </source>
</reference>
<feature type="non-terminal residue" evidence="2">
    <location>
        <position position="64"/>
    </location>
</feature>
<sequence>MEISWQKQLPLKIKVFIWTTHLDRIRTNCNLLKKGKMVEPICSACRMLNEDVTRLLLYYSKSLE</sequence>
<name>A0A7J6W9N0_THATH</name>
<evidence type="ECO:0000259" key="1">
    <source>
        <dbReference type="Pfam" id="PF13966"/>
    </source>
</evidence>
<keyword evidence="3" id="KW-1185">Reference proteome</keyword>
<dbReference type="OrthoDB" id="1714893at2759"/>
<protein>
    <recommendedName>
        <fullName evidence="1">Reverse transcriptase zinc-binding domain-containing protein</fullName>
    </recommendedName>
</protein>
<gene>
    <name evidence="2" type="ORF">FRX31_016270</name>
</gene>
<proteinExistence type="predicted"/>
<evidence type="ECO:0000313" key="2">
    <source>
        <dbReference type="EMBL" id="KAF5194144.1"/>
    </source>
</evidence>
<dbReference type="Pfam" id="PF13966">
    <property type="entry name" value="zf-RVT"/>
    <property type="match status" value="1"/>
</dbReference>
<dbReference type="InterPro" id="IPR026960">
    <property type="entry name" value="RVT-Znf"/>
</dbReference>
<dbReference type="EMBL" id="JABWDY010019124">
    <property type="protein sequence ID" value="KAF5194144.1"/>
    <property type="molecule type" value="Genomic_DNA"/>
</dbReference>
<feature type="domain" description="Reverse transcriptase zinc-binding" evidence="1">
    <location>
        <begin position="2"/>
        <end position="57"/>
    </location>
</feature>
<organism evidence="2 3">
    <name type="scientific">Thalictrum thalictroides</name>
    <name type="common">Rue-anemone</name>
    <name type="synonym">Anemone thalictroides</name>
    <dbReference type="NCBI Taxonomy" id="46969"/>
    <lineage>
        <taxon>Eukaryota</taxon>
        <taxon>Viridiplantae</taxon>
        <taxon>Streptophyta</taxon>
        <taxon>Embryophyta</taxon>
        <taxon>Tracheophyta</taxon>
        <taxon>Spermatophyta</taxon>
        <taxon>Magnoliopsida</taxon>
        <taxon>Ranunculales</taxon>
        <taxon>Ranunculaceae</taxon>
        <taxon>Thalictroideae</taxon>
        <taxon>Thalictrum</taxon>
    </lineage>
</organism>
<accession>A0A7J6W9N0</accession>
<evidence type="ECO:0000313" key="3">
    <source>
        <dbReference type="Proteomes" id="UP000554482"/>
    </source>
</evidence>
<dbReference type="Proteomes" id="UP000554482">
    <property type="component" value="Unassembled WGS sequence"/>
</dbReference>